<reference evidence="1 2" key="1">
    <citation type="journal article" date="2014" name="ISME J.">
        <title>Adaptation of an abundant Roseobacter RCA organism to pelagic systems revealed by genomic and transcriptomic analyses.</title>
        <authorList>
            <person name="Voget S."/>
            <person name="Wemheuer B."/>
            <person name="Brinkhoff T."/>
            <person name="Vollmers J."/>
            <person name="Dietrich S."/>
            <person name="Giebel H.A."/>
            <person name="Beardsley C."/>
            <person name="Sardemann C."/>
            <person name="Bakenhus I."/>
            <person name="Billerbeck S."/>
            <person name="Daniel R."/>
            <person name="Simon M."/>
        </authorList>
    </citation>
    <scope>NUCLEOTIDE SEQUENCE [LARGE SCALE GENOMIC DNA]</scope>
    <source>
        <strain evidence="1 2">RCA23</strain>
    </source>
</reference>
<evidence type="ECO:0000313" key="2">
    <source>
        <dbReference type="Proteomes" id="UP000028680"/>
    </source>
</evidence>
<proteinExistence type="predicted"/>
<gene>
    <name evidence="1" type="ORF">RCA23_c19810</name>
</gene>
<dbReference type="EMBL" id="CP003984">
    <property type="protein sequence ID" value="AII87512.1"/>
    <property type="molecule type" value="Genomic_DNA"/>
</dbReference>
<dbReference type="Proteomes" id="UP000028680">
    <property type="component" value="Chromosome"/>
</dbReference>
<protein>
    <submittedName>
        <fullName evidence="1">Uncharacterized protein</fullName>
    </submittedName>
</protein>
<dbReference type="RefSeq" id="WP_044050213.1">
    <property type="nucleotide sequence ID" value="NZ_CP003984.1"/>
</dbReference>
<accession>A0AAN0RJY5</accession>
<evidence type="ECO:0000313" key="1">
    <source>
        <dbReference type="EMBL" id="AII87512.1"/>
    </source>
</evidence>
<sequence length="209" mass="23195">MLTASEIERMFTRTDGSYVFARWGRPICPVVFGVQDETLVIMKSAIEAVCIASGHSTDELDPELGSNLMMFFFSDWEELRAVPDLDQMIPQLDSVVDRLVAAQANQYRAFRFDEQGAIQACFVFLRVDEALQQLGADSLALSQAVQAMFLWSQEAFQSRSPLAVLDNGTTVMRPEVAALLRAGYDRVMPVRADDASHALRLAARIEGAL</sequence>
<dbReference type="AlphaFoldDB" id="A0AAN0RJY5"/>
<dbReference type="KEGG" id="ptp:RCA23_c19810"/>
<keyword evidence="2" id="KW-1185">Reference proteome</keyword>
<organism evidence="1 2">
    <name type="scientific">Planktomarina temperata RCA23</name>
    <dbReference type="NCBI Taxonomy" id="666509"/>
    <lineage>
        <taxon>Bacteria</taxon>
        <taxon>Pseudomonadati</taxon>
        <taxon>Pseudomonadota</taxon>
        <taxon>Alphaproteobacteria</taxon>
        <taxon>Rhodobacterales</taxon>
        <taxon>Paracoccaceae</taxon>
        <taxon>Planktomarina</taxon>
    </lineage>
</organism>
<name>A0AAN0RJY5_9RHOB</name>